<dbReference type="AlphaFoldDB" id="A0A3Q7XYV4"/>
<comment type="subcellular location">
    <subcellularLocation>
        <location evidence="1">Nucleus</location>
    </subcellularLocation>
</comment>
<feature type="region of interest" description="Disordered" evidence="4">
    <location>
        <begin position="172"/>
        <end position="232"/>
    </location>
</feature>
<evidence type="ECO:0000256" key="1">
    <source>
        <dbReference type="ARBA" id="ARBA00004123"/>
    </source>
</evidence>
<evidence type="ECO:0000256" key="4">
    <source>
        <dbReference type="SAM" id="MobiDB-lite"/>
    </source>
</evidence>
<sequence>MNAWLCQTIRNIFPLSELEIGRGWGGGRGRGGGFSTYVPPLPFVLFPEDVKLEEPKLNEFDESMKMLLRKGHMYDAYMKVSPYIVEDADLKKAFFVLLSGRKRMHIERFSDRKKSMFSRDSLSQILNFNAFPKELVQGTSKGMPSRKKFRWNPEAEAKKLAFFEELEKKFEGRQDKADKEKKDGESEDEDENAEDKEPEEDLSDDDYNQNEYFDDDEDDYNDVEEGNDEDVF</sequence>
<dbReference type="OrthoDB" id="1431302at2759"/>
<name>A0A3Q7XYV4_CICAR</name>
<dbReference type="Proteomes" id="UP000087171">
    <property type="component" value="Chromosome Ca4"/>
</dbReference>
<evidence type="ECO:0000256" key="3">
    <source>
        <dbReference type="ARBA" id="ARBA00023242"/>
    </source>
</evidence>
<evidence type="ECO:0000256" key="2">
    <source>
        <dbReference type="ARBA" id="ARBA00008352"/>
    </source>
</evidence>
<evidence type="ECO:0000313" key="6">
    <source>
        <dbReference type="RefSeq" id="XP_027189571.1"/>
    </source>
</evidence>
<proteinExistence type="inferred from homology"/>
<organism evidence="5 6">
    <name type="scientific">Cicer arietinum</name>
    <name type="common">Chickpea</name>
    <name type="synonym">Garbanzo</name>
    <dbReference type="NCBI Taxonomy" id="3827"/>
    <lineage>
        <taxon>Eukaryota</taxon>
        <taxon>Viridiplantae</taxon>
        <taxon>Streptophyta</taxon>
        <taxon>Embryophyta</taxon>
        <taxon>Tracheophyta</taxon>
        <taxon>Spermatophyta</taxon>
        <taxon>Magnoliopsida</taxon>
        <taxon>eudicotyledons</taxon>
        <taxon>Gunneridae</taxon>
        <taxon>Pentapetalae</taxon>
        <taxon>rosids</taxon>
        <taxon>fabids</taxon>
        <taxon>Fabales</taxon>
        <taxon>Fabaceae</taxon>
        <taxon>Papilionoideae</taxon>
        <taxon>50 kb inversion clade</taxon>
        <taxon>NPAAA clade</taxon>
        <taxon>Hologalegina</taxon>
        <taxon>IRL clade</taxon>
        <taxon>Cicereae</taxon>
        <taxon>Cicer</taxon>
    </lineage>
</organism>
<feature type="compositionally biased region" description="Acidic residues" evidence="4">
    <location>
        <begin position="185"/>
        <end position="232"/>
    </location>
</feature>
<dbReference type="RefSeq" id="XP_027189571.1">
    <property type="nucleotide sequence ID" value="XM_027333770.1"/>
</dbReference>
<keyword evidence="6" id="KW-0240">DNA-directed RNA polymerase</keyword>
<dbReference type="PANTHER" id="PTHR15367">
    <property type="entry name" value="DNA-DIRECTED RNA POLYMERASE III"/>
    <property type="match status" value="1"/>
</dbReference>
<dbReference type="GO" id="GO:0006383">
    <property type="term" value="P:transcription by RNA polymerase III"/>
    <property type="evidence" value="ECO:0007669"/>
    <property type="project" value="InterPro"/>
</dbReference>
<keyword evidence="3" id="KW-0539">Nucleus</keyword>
<reference evidence="5" key="1">
    <citation type="journal article" date="2013" name="Nat. Biotechnol.">
        <title>Draft genome sequence of chickpea (Cicer arietinum) provides a resource for trait improvement.</title>
        <authorList>
            <person name="Varshney R.K."/>
            <person name="Song C."/>
            <person name="Saxena R.K."/>
            <person name="Azam S."/>
            <person name="Yu S."/>
            <person name="Sharpe A.G."/>
            <person name="Cannon S."/>
            <person name="Baek J."/>
            <person name="Rosen B.D."/>
            <person name="Tar'an B."/>
            <person name="Millan T."/>
            <person name="Zhang X."/>
            <person name="Ramsay L.D."/>
            <person name="Iwata A."/>
            <person name="Wang Y."/>
            <person name="Nelson W."/>
            <person name="Farmer A.D."/>
            <person name="Gaur P.M."/>
            <person name="Soderlund C."/>
            <person name="Penmetsa R.V."/>
            <person name="Xu C."/>
            <person name="Bharti A.K."/>
            <person name="He W."/>
            <person name="Winter P."/>
            <person name="Zhao S."/>
            <person name="Hane J.K."/>
            <person name="Carrasquilla-Garcia N."/>
            <person name="Condie J.A."/>
            <person name="Upadhyaya H.D."/>
            <person name="Luo M.C."/>
            <person name="Thudi M."/>
            <person name="Gowda C.L."/>
            <person name="Singh N.P."/>
            <person name="Lichtenzveig J."/>
            <person name="Gali K.K."/>
            <person name="Rubio J."/>
            <person name="Nadarajan N."/>
            <person name="Dolezel J."/>
            <person name="Bansal K.C."/>
            <person name="Xu X."/>
            <person name="Edwards D."/>
            <person name="Zhang G."/>
            <person name="Kahl G."/>
            <person name="Gil J."/>
            <person name="Singh K.B."/>
            <person name="Datta S.K."/>
            <person name="Jackson S.A."/>
            <person name="Wang J."/>
            <person name="Cook D.R."/>
        </authorList>
    </citation>
    <scope>NUCLEOTIDE SEQUENCE [LARGE SCALE GENOMIC DNA]</scope>
    <source>
        <strain evidence="5">cv. CDC Frontier</strain>
    </source>
</reference>
<accession>A0A3Q7XYV4</accession>
<keyword evidence="5" id="KW-1185">Reference proteome</keyword>
<dbReference type="InterPro" id="IPR024661">
    <property type="entry name" value="RNA_pol_III_Rpc31"/>
</dbReference>
<keyword evidence="6" id="KW-0804">Transcription</keyword>
<reference evidence="6" key="2">
    <citation type="submission" date="2025-08" db="UniProtKB">
        <authorList>
            <consortium name="RefSeq"/>
        </authorList>
    </citation>
    <scope>IDENTIFICATION</scope>
    <source>
        <tissue evidence="6">Etiolated seedlings</tissue>
    </source>
</reference>
<evidence type="ECO:0000313" key="5">
    <source>
        <dbReference type="Proteomes" id="UP000087171"/>
    </source>
</evidence>
<feature type="compositionally biased region" description="Basic and acidic residues" evidence="4">
    <location>
        <begin position="172"/>
        <end position="184"/>
    </location>
</feature>
<dbReference type="STRING" id="3827.A0A3Q7XYV4"/>
<dbReference type="GO" id="GO:0005666">
    <property type="term" value="C:RNA polymerase III complex"/>
    <property type="evidence" value="ECO:0007669"/>
    <property type="project" value="TreeGrafter"/>
</dbReference>
<gene>
    <name evidence="6" type="primary">LOC101495880</name>
</gene>
<dbReference type="GeneID" id="101495880"/>
<protein>
    <submittedName>
        <fullName evidence="6">DNA-directed RNA polymerase III subunit RPC7 isoform X1</fullName>
    </submittedName>
</protein>
<dbReference type="PANTHER" id="PTHR15367:SF2">
    <property type="entry name" value="DNA-DIRECTED RNA POLYMERASE III SUBUNIT"/>
    <property type="match status" value="1"/>
</dbReference>
<comment type="similarity">
    <text evidence="2">Belongs to the eukaryotic RPC7 RNA polymerase subunit family.</text>
</comment>